<dbReference type="InterPro" id="IPR007213">
    <property type="entry name" value="Ppm1/Ppm2/Tcmp"/>
</dbReference>
<dbReference type="EMBL" id="QFFJ01000002">
    <property type="protein sequence ID" value="RBL90345.1"/>
    <property type="molecule type" value="Genomic_DNA"/>
</dbReference>
<dbReference type="OrthoDB" id="1442552at2"/>
<evidence type="ECO:0000313" key="3">
    <source>
        <dbReference type="EMBL" id="RBL90345.1"/>
    </source>
</evidence>
<evidence type="ECO:0000256" key="1">
    <source>
        <dbReference type="ARBA" id="ARBA00022603"/>
    </source>
</evidence>
<dbReference type="SUPFAM" id="SSF53335">
    <property type="entry name" value="S-adenosyl-L-methionine-dependent methyltransferases"/>
    <property type="match status" value="1"/>
</dbReference>
<reference evidence="3 4" key="1">
    <citation type="submission" date="2018-05" db="EMBL/GenBank/DDBJ databases">
        <title>Chitinophaga sp. K3CV102501T nov., isolated from isolated from a monsoon evergreen broad-leaved forest soil.</title>
        <authorList>
            <person name="Lv Y."/>
        </authorList>
    </citation>
    <scope>NUCLEOTIDE SEQUENCE [LARGE SCALE GENOMIC DNA]</scope>
    <source>
        <strain evidence="3 4">GDMCC 1.1325</strain>
    </source>
</reference>
<protein>
    <recommendedName>
        <fullName evidence="5">Class I SAM-dependent methyltransferase</fullName>
    </recommendedName>
</protein>
<name>A0A365XXN9_9BACT</name>
<dbReference type="InterPro" id="IPR029063">
    <property type="entry name" value="SAM-dependent_MTases_sf"/>
</dbReference>
<gene>
    <name evidence="3" type="ORF">DF182_28185</name>
</gene>
<keyword evidence="1" id="KW-0489">Methyltransferase</keyword>
<evidence type="ECO:0000256" key="2">
    <source>
        <dbReference type="ARBA" id="ARBA00022679"/>
    </source>
</evidence>
<dbReference type="Pfam" id="PF04072">
    <property type="entry name" value="LCM"/>
    <property type="match status" value="1"/>
</dbReference>
<organism evidence="3 4">
    <name type="scientific">Chitinophaga flava</name>
    <dbReference type="NCBI Taxonomy" id="2259036"/>
    <lineage>
        <taxon>Bacteria</taxon>
        <taxon>Pseudomonadati</taxon>
        <taxon>Bacteroidota</taxon>
        <taxon>Chitinophagia</taxon>
        <taxon>Chitinophagales</taxon>
        <taxon>Chitinophagaceae</taxon>
        <taxon>Chitinophaga</taxon>
    </lineage>
</organism>
<sequence length="289" mass="32923">MSKTTRDYNTISPSARSLLLMKGLTDIPYAREAAQLMMAPEPYIPDYSRTEPGFWARVVHFENRYHSIDQLLNGLPVKNILELSSGFSFRGLAVTRQQDVHYIDTDLPDLIVTKQRFTQALLENHAPLTGKLETLPLNALDEQQFSAVTSRFAPGPVAVVNEGLLMYLDNQEKTALCNMIRGVLEKRGGYWITADVYIKRDRALEAFLPANDQLHSFFEQHHIHDNMFDSFEAAAAFFEDAGFVIDQEAQIDYTRLTAFDHLLKNTSPEVLARMRQGGRTQTTWRLKLP</sequence>
<evidence type="ECO:0000313" key="4">
    <source>
        <dbReference type="Proteomes" id="UP000253410"/>
    </source>
</evidence>
<keyword evidence="2" id="KW-0808">Transferase</keyword>
<keyword evidence="4" id="KW-1185">Reference proteome</keyword>
<dbReference type="RefSeq" id="WP_113619094.1">
    <property type="nucleotide sequence ID" value="NZ_QFFJ01000002.1"/>
</dbReference>
<proteinExistence type="predicted"/>
<dbReference type="Proteomes" id="UP000253410">
    <property type="component" value="Unassembled WGS sequence"/>
</dbReference>
<dbReference type="AlphaFoldDB" id="A0A365XXN9"/>
<comment type="caution">
    <text evidence="3">The sequence shown here is derived from an EMBL/GenBank/DDBJ whole genome shotgun (WGS) entry which is preliminary data.</text>
</comment>
<accession>A0A365XXN9</accession>
<dbReference type="GO" id="GO:0008168">
    <property type="term" value="F:methyltransferase activity"/>
    <property type="evidence" value="ECO:0007669"/>
    <property type="project" value="UniProtKB-KW"/>
</dbReference>
<evidence type="ECO:0008006" key="5">
    <source>
        <dbReference type="Google" id="ProtNLM"/>
    </source>
</evidence>
<dbReference type="Gene3D" id="3.40.50.150">
    <property type="entry name" value="Vaccinia Virus protein VP39"/>
    <property type="match status" value="1"/>
</dbReference>
<dbReference type="GO" id="GO:0032259">
    <property type="term" value="P:methylation"/>
    <property type="evidence" value="ECO:0007669"/>
    <property type="project" value="UniProtKB-KW"/>
</dbReference>